<dbReference type="Gene3D" id="1.10.10.830">
    <property type="entry name" value="Ile-tRNA synthetase CP2 domain-like"/>
    <property type="match status" value="1"/>
</dbReference>
<dbReference type="Pfam" id="PF08264">
    <property type="entry name" value="Anticodon_1"/>
    <property type="match status" value="1"/>
</dbReference>
<dbReference type="GO" id="GO:0005524">
    <property type="term" value="F:ATP binding"/>
    <property type="evidence" value="ECO:0007669"/>
    <property type="project" value="UniProtKB-KW"/>
</dbReference>
<evidence type="ECO:0000259" key="10">
    <source>
        <dbReference type="Pfam" id="PF00133"/>
    </source>
</evidence>
<dbReference type="GO" id="GO:0004822">
    <property type="term" value="F:isoleucine-tRNA ligase activity"/>
    <property type="evidence" value="ECO:0007669"/>
    <property type="project" value="UniProtKB-EC"/>
</dbReference>
<dbReference type="InterPro" id="IPR014729">
    <property type="entry name" value="Rossmann-like_a/b/a_fold"/>
</dbReference>
<comment type="similarity">
    <text evidence="1 9">Belongs to the class-I aminoacyl-tRNA synthetase family.</text>
</comment>
<dbReference type="FunFam" id="3.90.740.10:FF:000009">
    <property type="entry name" value="Isoleucyl-tRNA synthetase 2, mitochondrial"/>
    <property type="match status" value="1"/>
</dbReference>
<evidence type="ECO:0000256" key="5">
    <source>
        <dbReference type="ARBA" id="ARBA00022840"/>
    </source>
</evidence>
<feature type="domain" description="Aminoacyl-tRNA synthetase class Ia" evidence="10">
    <location>
        <begin position="51"/>
        <end position="655"/>
    </location>
</feature>
<evidence type="ECO:0000256" key="6">
    <source>
        <dbReference type="ARBA" id="ARBA00022917"/>
    </source>
</evidence>
<dbReference type="SUPFAM" id="SSF52374">
    <property type="entry name" value="Nucleotidylyl transferase"/>
    <property type="match status" value="1"/>
</dbReference>
<evidence type="ECO:0000313" key="13">
    <source>
        <dbReference type="WBParaSite" id="SRDH1_52360.1"/>
    </source>
</evidence>
<keyword evidence="7 9" id="KW-0030">Aminoacyl-tRNA synthetase</keyword>
<feature type="domain" description="Methionyl/Valyl/Leucyl/Isoleucyl-tRNA synthetase anticodon-binding" evidence="11">
    <location>
        <begin position="733"/>
        <end position="839"/>
    </location>
</feature>
<dbReference type="InterPro" id="IPR050081">
    <property type="entry name" value="Ile-tRNA_ligase"/>
</dbReference>
<reference evidence="13" key="2">
    <citation type="submission" date="2023-11" db="UniProtKB">
        <authorList>
            <consortium name="WormBaseParasite"/>
        </authorList>
    </citation>
    <scope>IDENTIFICATION</scope>
</reference>
<dbReference type="GO" id="GO:0032543">
    <property type="term" value="P:mitochondrial translation"/>
    <property type="evidence" value="ECO:0007669"/>
    <property type="project" value="TreeGrafter"/>
</dbReference>
<evidence type="ECO:0000256" key="3">
    <source>
        <dbReference type="ARBA" id="ARBA00022598"/>
    </source>
</evidence>
<dbReference type="InterPro" id="IPR009080">
    <property type="entry name" value="tRNAsynth_Ia_anticodon-bd"/>
</dbReference>
<dbReference type="Pfam" id="PF00133">
    <property type="entry name" value="tRNA-synt_1"/>
    <property type="match status" value="1"/>
</dbReference>
<name>A0AA85FID0_9TREM</name>
<sequence length="1030" mass="117269">MLIHKILKFFHCAKCFIRQKSVYTTTLNNPRFQFTIHSKPVESVAINTKWNHFYNHHLKNAAQHKFILHDGPPYANGELHAGHALNKVLKDVLLRLKLLSGHSVEYIPGWDCHGLPIELKAVENLNISSPEETRKLASLLAEKFVKTQKTSFQDWGIIGSWTGCYSTMDKCFEAVELKAFSDLHSKGFIFRGSLPVYWSTCTRSAIAESELEYNLEHKSCSVYLKVILTRYNNHLRKYVSKDSNVYAIIWTTNPWTIFSNEAVAYDVNATYVVLQCQASREVYLVSKNFSDKLISLLPRARLHKVGELIGNDLCDCFYYHPTRVSCEMPFLPSSHVCESVGTGLVHIAPCHGKEDFELAKKYDLPLNLFVDESGCFTEEIGADLAGLSVLDEGNASVIKLLEPIIIHKEVISHSYPYDWRTRKPVVIRLSNQWFVDTEKISHFALEEYKKVNVIPAFHKHSMLPFISQRPNWCISRQRAWGVPIPVLFRRSDYSPIVDYDLIDHISSRVASEGSDFWFTETCDQLIPEIFWKKWSLESHDVYKSTEVFDVWFDSGLSWLCVINSSNYSRLPCSNRVADTYLEGHDQFRGWFSASLLLSIALTGCAPFKNLVIHGFVADSCGRKMSKSLGNGITPKELISSQNGCVDIMRRWACYSGLDTVCHLGSKEISQNAASYKALRNSLRFMTGNLYDFCPVTQLNYNEKTNYSLSKLILDMANNVSEDTCNSRCLTALDKAVLYSLSTIISNSLNTYYPQFRYNTILSEIDQFLSYLSSVYITSVKDRLYFNSPDDSSRRNTQTVFWLTVECLKALLAPILPYLMEEVESVTWNLLSSQLNDFKQSTTLLERYSSLSLHDYCSVDKSKPCSDWILCLSAMNRWDKFKNYSNYVNTASSLFHSLINSLPKGEEYIPSTGSLSSANVHITIPTKSQEVYHMLKALHPLESCISVSSDLCYILRASSISWSVGSYGDEVTNTLGCYNFSINDLQVSVTFPLGDQTIKCQRCHRYTNNNFKDTLCPRCIQVLDGSLSSKH</sequence>
<evidence type="ECO:0000256" key="8">
    <source>
        <dbReference type="ARBA" id="ARBA00032665"/>
    </source>
</evidence>
<dbReference type="PANTHER" id="PTHR42765:SF1">
    <property type="entry name" value="ISOLEUCINE--TRNA LIGASE, MITOCHONDRIAL"/>
    <property type="match status" value="1"/>
</dbReference>
<keyword evidence="12" id="KW-1185">Reference proteome</keyword>
<dbReference type="GO" id="GO:0006428">
    <property type="term" value="P:isoleucyl-tRNA aminoacylation"/>
    <property type="evidence" value="ECO:0007669"/>
    <property type="project" value="InterPro"/>
</dbReference>
<evidence type="ECO:0000256" key="7">
    <source>
        <dbReference type="ARBA" id="ARBA00023146"/>
    </source>
</evidence>
<proteinExistence type="inferred from homology"/>
<evidence type="ECO:0000256" key="2">
    <source>
        <dbReference type="ARBA" id="ARBA00013165"/>
    </source>
</evidence>
<dbReference type="Gene3D" id="3.90.740.10">
    <property type="entry name" value="Valyl/Leucyl/Isoleucyl-tRNA synthetase, editing domain"/>
    <property type="match status" value="1"/>
</dbReference>
<dbReference type="Proteomes" id="UP000050792">
    <property type="component" value="Unassembled WGS sequence"/>
</dbReference>
<evidence type="ECO:0000256" key="9">
    <source>
        <dbReference type="RuleBase" id="RU363035"/>
    </source>
</evidence>
<keyword evidence="5 9" id="KW-0067">ATP-binding</keyword>
<dbReference type="InterPro" id="IPR002301">
    <property type="entry name" value="Ile-tRNA-ligase"/>
</dbReference>
<dbReference type="InterPro" id="IPR013155">
    <property type="entry name" value="M/V/L/I-tRNA-synth_anticd-bd"/>
</dbReference>
<dbReference type="PANTHER" id="PTHR42765">
    <property type="entry name" value="SOLEUCYL-TRNA SYNTHETASE"/>
    <property type="match status" value="1"/>
</dbReference>
<dbReference type="SUPFAM" id="SSF47323">
    <property type="entry name" value="Anticodon-binding domain of a subclass of class I aminoacyl-tRNA synthetases"/>
    <property type="match status" value="1"/>
</dbReference>
<evidence type="ECO:0000256" key="4">
    <source>
        <dbReference type="ARBA" id="ARBA00022741"/>
    </source>
</evidence>
<dbReference type="PROSITE" id="PS00178">
    <property type="entry name" value="AA_TRNA_LIGASE_I"/>
    <property type="match status" value="1"/>
</dbReference>
<dbReference type="Gene3D" id="3.40.50.620">
    <property type="entry name" value="HUPs"/>
    <property type="match status" value="2"/>
</dbReference>
<dbReference type="GO" id="GO:0002161">
    <property type="term" value="F:aminoacyl-tRNA deacylase activity"/>
    <property type="evidence" value="ECO:0007669"/>
    <property type="project" value="InterPro"/>
</dbReference>
<dbReference type="Gene3D" id="1.10.730.20">
    <property type="match status" value="1"/>
</dbReference>
<reference evidence="12" key="1">
    <citation type="submission" date="2022-06" db="EMBL/GenBank/DDBJ databases">
        <authorList>
            <person name="Berger JAMES D."/>
            <person name="Berger JAMES D."/>
        </authorList>
    </citation>
    <scope>NUCLEOTIDE SEQUENCE [LARGE SCALE GENOMIC DNA]</scope>
</reference>
<accession>A0AA85FID0</accession>
<dbReference type="SUPFAM" id="SSF50677">
    <property type="entry name" value="ValRS/IleRS/LeuRS editing domain"/>
    <property type="match status" value="1"/>
</dbReference>
<dbReference type="WBParaSite" id="SRDH1_52360.1">
    <property type="protein sequence ID" value="SRDH1_52360.1"/>
    <property type="gene ID" value="SRDH1_52360"/>
</dbReference>
<dbReference type="InterPro" id="IPR001412">
    <property type="entry name" value="aa-tRNA-synth_I_CS"/>
</dbReference>
<evidence type="ECO:0000259" key="11">
    <source>
        <dbReference type="Pfam" id="PF08264"/>
    </source>
</evidence>
<dbReference type="EC" id="6.1.1.5" evidence="2"/>
<dbReference type="AlphaFoldDB" id="A0AA85FID0"/>
<protein>
    <recommendedName>
        <fullName evidence="2">isoleucine--tRNA ligase</fullName>
        <ecNumber evidence="2">6.1.1.5</ecNumber>
    </recommendedName>
    <alternativeName>
        <fullName evidence="8">Isoleucyl-tRNA synthetase</fullName>
    </alternativeName>
</protein>
<dbReference type="InterPro" id="IPR009008">
    <property type="entry name" value="Val/Leu/Ile-tRNA-synth_edit"/>
</dbReference>
<keyword evidence="4 9" id="KW-0547">Nucleotide-binding</keyword>
<dbReference type="InterPro" id="IPR002300">
    <property type="entry name" value="aa-tRNA-synth_Ia"/>
</dbReference>
<keyword evidence="3 9" id="KW-0436">Ligase</keyword>
<evidence type="ECO:0000313" key="12">
    <source>
        <dbReference type="Proteomes" id="UP000050792"/>
    </source>
</evidence>
<organism evidence="12 13">
    <name type="scientific">Schistosoma rodhaini</name>
    <dbReference type="NCBI Taxonomy" id="6188"/>
    <lineage>
        <taxon>Eukaryota</taxon>
        <taxon>Metazoa</taxon>
        <taxon>Spiralia</taxon>
        <taxon>Lophotrochozoa</taxon>
        <taxon>Platyhelminthes</taxon>
        <taxon>Trematoda</taxon>
        <taxon>Digenea</taxon>
        <taxon>Strigeidida</taxon>
        <taxon>Schistosomatoidea</taxon>
        <taxon>Schistosomatidae</taxon>
        <taxon>Schistosoma</taxon>
    </lineage>
</organism>
<keyword evidence="6 9" id="KW-0648">Protein biosynthesis</keyword>
<dbReference type="PRINTS" id="PR00984">
    <property type="entry name" value="TRNASYNTHILE"/>
</dbReference>
<dbReference type="GO" id="GO:0005739">
    <property type="term" value="C:mitochondrion"/>
    <property type="evidence" value="ECO:0007669"/>
    <property type="project" value="TreeGrafter"/>
</dbReference>
<evidence type="ECO:0000256" key="1">
    <source>
        <dbReference type="ARBA" id="ARBA00005594"/>
    </source>
</evidence>